<keyword evidence="3" id="KW-0633">Potassium transport</keyword>
<organism evidence="15 16">
    <name type="scientific">Clytia hemisphaerica</name>
    <dbReference type="NCBI Taxonomy" id="252671"/>
    <lineage>
        <taxon>Eukaryota</taxon>
        <taxon>Metazoa</taxon>
        <taxon>Cnidaria</taxon>
        <taxon>Hydrozoa</taxon>
        <taxon>Hydroidolina</taxon>
        <taxon>Leptothecata</taxon>
        <taxon>Obeliida</taxon>
        <taxon>Clytiidae</taxon>
        <taxon>Clytia</taxon>
    </lineage>
</organism>
<evidence type="ECO:0000256" key="10">
    <source>
        <dbReference type="ARBA" id="ARBA00023136"/>
    </source>
</evidence>
<feature type="transmembrane region" description="Helical" evidence="13">
    <location>
        <begin position="159"/>
        <end position="179"/>
    </location>
</feature>
<dbReference type="InterPro" id="IPR003131">
    <property type="entry name" value="T1-type_BTB"/>
</dbReference>
<keyword evidence="10 13" id="KW-0472">Membrane</keyword>
<keyword evidence="9" id="KW-0406">Ion transport</keyword>
<evidence type="ECO:0000313" key="16">
    <source>
        <dbReference type="Proteomes" id="UP000594262"/>
    </source>
</evidence>
<dbReference type="Pfam" id="PF02214">
    <property type="entry name" value="BTB_2"/>
    <property type="match status" value="1"/>
</dbReference>
<evidence type="ECO:0000256" key="12">
    <source>
        <dbReference type="SAM" id="MobiDB-lite"/>
    </source>
</evidence>
<evidence type="ECO:0000256" key="2">
    <source>
        <dbReference type="ARBA" id="ARBA00022448"/>
    </source>
</evidence>
<dbReference type="GO" id="GO:0001508">
    <property type="term" value="P:action potential"/>
    <property type="evidence" value="ECO:0007669"/>
    <property type="project" value="TreeGrafter"/>
</dbReference>
<dbReference type="GeneID" id="136818465"/>
<dbReference type="InterPro" id="IPR005821">
    <property type="entry name" value="Ion_trans_dom"/>
</dbReference>
<dbReference type="InterPro" id="IPR027359">
    <property type="entry name" value="Volt_channel_dom_sf"/>
</dbReference>
<evidence type="ECO:0000256" key="4">
    <source>
        <dbReference type="ARBA" id="ARBA00022692"/>
    </source>
</evidence>
<protein>
    <recommendedName>
        <fullName evidence="14">BTB domain-containing protein</fullName>
    </recommendedName>
</protein>
<proteinExistence type="predicted"/>
<evidence type="ECO:0000256" key="11">
    <source>
        <dbReference type="ARBA" id="ARBA00023303"/>
    </source>
</evidence>
<dbReference type="FunFam" id="1.10.287.70:FF:000028">
    <property type="entry name" value="potassium voltage-gated channel subfamily D member 3"/>
    <property type="match status" value="1"/>
</dbReference>
<dbReference type="PANTHER" id="PTHR11537">
    <property type="entry name" value="VOLTAGE-GATED POTASSIUM CHANNEL"/>
    <property type="match status" value="1"/>
</dbReference>
<feature type="domain" description="BTB" evidence="14">
    <location>
        <begin position="9"/>
        <end position="106"/>
    </location>
</feature>
<comment type="subcellular location">
    <subcellularLocation>
        <location evidence="1">Membrane</location>
        <topology evidence="1">Multi-pass membrane protein</topology>
    </subcellularLocation>
</comment>
<sequence length="381" mass="44289">MKMKNEKWNRVVINVSGEMFETHERTLERFPETLLGDQGKRHKYFCWKSKQYFFDRHRQSFDAILYFYQSYGNLSRPNNISFEDFEKECAFFQIPKASMEFLKLKEGIPLENDEEMHPHEKQCNSESEENPSRESTQTLREKVWNLLENPETSSTARSLAIFSLFTIFISVTLACLETIPDMSKYKHSYVFKDPFFMLELVLNSYFLIELIARIIACPDLKEFLKGTLNVIDVIAVVPYFIILCVDITKLRSLAFLRILRFLRVLRLFRLSKHSARIKIVGAILAESLQDLRLFFVCLMIIAVFSGSLMYFIENTAENSPFTSIPESMWWALQTVVTLGYGDITPVTIAGKCYSAIFMVFGAVTISLPVLSIVMKFTTMYK</sequence>
<dbReference type="GO" id="GO:0008076">
    <property type="term" value="C:voltage-gated potassium channel complex"/>
    <property type="evidence" value="ECO:0007669"/>
    <property type="project" value="InterPro"/>
</dbReference>
<evidence type="ECO:0000256" key="9">
    <source>
        <dbReference type="ARBA" id="ARBA00023065"/>
    </source>
</evidence>
<dbReference type="PANTHER" id="PTHR11537:SF113">
    <property type="entry name" value="POTASSIUM VOLTAGE-GATED CHANNEL PROTEIN SHAKER"/>
    <property type="match status" value="1"/>
</dbReference>
<evidence type="ECO:0000256" key="7">
    <source>
        <dbReference type="ARBA" id="ARBA00022958"/>
    </source>
</evidence>
<evidence type="ECO:0000256" key="6">
    <source>
        <dbReference type="ARBA" id="ARBA00022882"/>
    </source>
</evidence>
<dbReference type="AlphaFoldDB" id="A0A7M5VGY0"/>
<evidence type="ECO:0000256" key="3">
    <source>
        <dbReference type="ARBA" id="ARBA00022538"/>
    </source>
</evidence>
<evidence type="ECO:0000256" key="5">
    <source>
        <dbReference type="ARBA" id="ARBA00022826"/>
    </source>
</evidence>
<dbReference type="GO" id="GO:0005251">
    <property type="term" value="F:delayed rectifier potassium channel activity"/>
    <property type="evidence" value="ECO:0007669"/>
    <property type="project" value="TreeGrafter"/>
</dbReference>
<evidence type="ECO:0000256" key="1">
    <source>
        <dbReference type="ARBA" id="ARBA00004141"/>
    </source>
</evidence>
<keyword evidence="2" id="KW-0813">Transport</keyword>
<evidence type="ECO:0000313" key="15">
    <source>
        <dbReference type="EnsemblMetazoa" id="CLYHEMP011271.1"/>
    </source>
</evidence>
<reference evidence="15" key="1">
    <citation type="submission" date="2021-01" db="UniProtKB">
        <authorList>
            <consortium name="EnsemblMetazoa"/>
        </authorList>
    </citation>
    <scope>IDENTIFICATION</scope>
</reference>
<dbReference type="SUPFAM" id="SSF54695">
    <property type="entry name" value="POZ domain"/>
    <property type="match status" value="1"/>
</dbReference>
<dbReference type="InterPro" id="IPR003968">
    <property type="entry name" value="K_chnl_volt-dep_Kv"/>
</dbReference>
<dbReference type="InterPro" id="IPR000210">
    <property type="entry name" value="BTB/POZ_dom"/>
</dbReference>
<keyword evidence="8 13" id="KW-1133">Transmembrane helix</keyword>
<evidence type="ECO:0000256" key="8">
    <source>
        <dbReference type="ARBA" id="ARBA00022989"/>
    </source>
</evidence>
<name>A0A7M5VGY0_9CNID</name>
<evidence type="ECO:0000256" key="13">
    <source>
        <dbReference type="SAM" id="Phobius"/>
    </source>
</evidence>
<dbReference type="SUPFAM" id="SSF81324">
    <property type="entry name" value="Voltage-gated potassium channels"/>
    <property type="match status" value="1"/>
</dbReference>
<feature type="region of interest" description="Disordered" evidence="12">
    <location>
        <begin position="113"/>
        <end position="136"/>
    </location>
</feature>
<dbReference type="Gene3D" id="3.30.710.10">
    <property type="entry name" value="Potassium Channel Kv1.1, Chain A"/>
    <property type="match status" value="1"/>
</dbReference>
<evidence type="ECO:0000259" key="14">
    <source>
        <dbReference type="SMART" id="SM00225"/>
    </source>
</evidence>
<dbReference type="RefSeq" id="XP_066930901.1">
    <property type="nucleotide sequence ID" value="XM_067074800.1"/>
</dbReference>
<dbReference type="Gene3D" id="1.20.120.350">
    <property type="entry name" value="Voltage-gated potassium channels. Chain C"/>
    <property type="match status" value="1"/>
</dbReference>
<keyword evidence="5" id="KW-0631">Potassium channel</keyword>
<dbReference type="GO" id="GO:0051260">
    <property type="term" value="P:protein homooligomerization"/>
    <property type="evidence" value="ECO:0007669"/>
    <property type="project" value="InterPro"/>
</dbReference>
<dbReference type="Pfam" id="PF00520">
    <property type="entry name" value="Ion_trans"/>
    <property type="match status" value="1"/>
</dbReference>
<keyword evidence="16" id="KW-1185">Reference proteome</keyword>
<accession>A0A7M5VGY0</accession>
<keyword evidence="6" id="KW-0851">Voltage-gated channel</keyword>
<dbReference type="InterPro" id="IPR011333">
    <property type="entry name" value="SKP1/BTB/POZ_sf"/>
</dbReference>
<dbReference type="InterPro" id="IPR028325">
    <property type="entry name" value="VG_K_chnl"/>
</dbReference>
<dbReference type="EnsemblMetazoa" id="CLYHEMT011271.1">
    <property type="protein sequence ID" value="CLYHEMP011271.1"/>
    <property type="gene ID" value="CLYHEMG011271"/>
</dbReference>
<dbReference type="PRINTS" id="PR01491">
    <property type="entry name" value="KVCHANNEL"/>
</dbReference>
<keyword evidence="11" id="KW-0407">Ion channel</keyword>
<dbReference type="Proteomes" id="UP000594262">
    <property type="component" value="Unplaced"/>
</dbReference>
<feature type="transmembrane region" description="Helical" evidence="13">
    <location>
        <begin position="195"/>
        <end position="216"/>
    </location>
</feature>
<keyword evidence="7" id="KW-0630">Potassium</keyword>
<dbReference type="SMART" id="SM00225">
    <property type="entry name" value="BTB"/>
    <property type="match status" value="1"/>
</dbReference>
<dbReference type="OrthoDB" id="415460at2759"/>
<feature type="transmembrane region" description="Helical" evidence="13">
    <location>
        <begin position="291"/>
        <end position="312"/>
    </location>
</feature>
<feature type="transmembrane region" description="Helical" evidence="13">
    <location>
        <begin position="353"/>
        <end position="373"/>
    </location>
</feature>
<dbReference type="PRINTS" id="PR00169">
    <property type="entry name" value="KCHANNEL"/>
</dbReference>
<keyword evidence="4 13" id="KW-0812">Transmembrane</keyword>
<dbReference type="Gene3D" id="1.10.287.70">
    <property type="match status" value="1"/>
</dbReference>